<keyword evidence="2" id="KW-1133">Transmembrane helix</keyword>
<keyword evidence="2" id="KW-0812">Transmembrane</keyword>
<keyword evidence="2" id="KW-0472">Membrane</keyword>
<organism evidence="4 5">
    <name type="scientific">Paramarasmius palmivorus</name>
    <dbReference type="NCBI Taxonomy" id="297713"/>
    <lineage>
        <taxon>Eukaryota</taxon>
        <taxon>Fungi</taxon>
        <taxon>Dikarya</taxon>
        <taxon>Basidiomycota</taxon>
        <taxon>Agaricomycotina</taxon>
        <taxon>Agaricomycetes</taxon>
        <taxon>Agaricomycetidae</taxon>
        <taxon>Agaricales</taxon>
        <taxon>Marasmiineae</taxon>
        <taxon>Marasmiaceae</taxon>
        <taxon>Paramarasmius</taxon>
    </lineage>
</organism>
<keyword evidence="5" id="KW-1185">Reference proteome</keyword>
<feature type="region of interest" description="Disordered" evidence="1">
    <location>
        <begin position="1"/>
        <end position="20"/>
    </location>
</feature>
<reference evidence="4 5" key="1">
    <citation type="submission" date="2024-01" db="EMBL/GenBank/DDBJ databases">
        <title>A draft genome for a cacao thread blight-causing isolate of Paramarasmius palmivorus.</title>
        <authorList>
            <person name="Baruah I.K."/>
            <person name="Bukari Y."/>
            <person name="Amoako-Attah I."/>
            <person name="Meinhardt L.W."/>
            <person name="Bailey B.A."/>
            <person name="Cohen S.P."/>
        </authorList>
    </citation>
    <scope>NUCLEOTIDE SEQUENCE [LARGE SCALE GENOMIC DNA]</scope>
    <source>
        <strain evidence="4 5">GH-12</strain>
    </source>
</reference>
<feature type="domain" description="Ubiquitin 3 binding protein But2 C-terminal" evidence="3">
    <location>
        <begin position="128"/>
        <end position="239"/>
    </location>
</feature>
<name>A0AAW0DR97_9AGAR</name>
<accession>A0AAW0DR97</accession>
<dbReference type="Proteomes" id="UP001383192">
    <property type="component" value="Unassembled WGS sequence"/>
</dbReference>
<dbReference type="AlphaFoldDB" id="A0AAW0DR97"/>
<proteinExistence type="predicted"/>
<evidence type="ECO:0000259" key="3">
    <source>
        <dbReference type="Pfam" id="PF09792"/>
    </source>
</evidence>
<dbReference type="Pfam" id="PF09792">
    <property type="entry name" value="But2"/>
    <property type="match status" value="1"/>
</dbReference>
<gene>
    <name evidence="4" type="ORF">VNI00_004237</name>
</gene>
<evidence type="ECO:0000313" key="5">
    <source>
        <dbReference type="Proteomes" id="UP001383192"/>
    </source>
</evidence>
<sequence>MFKSVQRYAPLPQSPGGHTSSERRYPRLLIAWVALVSTLSLLNTIVLSYNTARAFSEVPSYELSKLELRSTYIGFERLYNKTMSIPMHTPITNWPRHLSVVSSVSPTVPKPQGRRYHLDPNGYMSEYEYRVTINTKTSTIAQFRVMDWGMEDCRLVIAPPAANDTNSFALIDGSPAMIDVWKLELDRAWELYVRHPTWSGKPKRSAYLASLNISYNSESQSLNFPCLSGSVHAFELACSSADSDCDVDLMHMGWKNNVIYLQQSQSL</sequence>
<dbReference type="EMBL" id="JAYKXP010000011">
    <property type="protein sequence ID" value="KAK7052917.1"/>
    <property type="molecule type" value="Genomic_DNA"/>
</dbReference>
<protein>
    <recommendedName>
        <fullName evidence="3">Ubiquitin 3 binding protein But2 C-terminal domain-containing protein</fullName>
    </recommendedName>
</protein>
<evidence type="ECO:0000313" key="4">
    <source>
        <dbReference type="EMBL" id="KAK7052917.1"/>
    </source>
</evidence>
<feature type="transmembrane region" description="Helical" evidence="2">
    <location>
        <begin position="28"/>
        <end position="49"/>
    </location>
</feature>
<evidence type="ECO:0000256" key="1">
    <source>
        <dbReference type="SAM" id="MobiDB-lite"/>
    </source>
</evidence>
<dbReference type="InterPro" id="IPR018620">
    <property type="entry name" value="Ubiquitin3-bd_protein_But2_C"/>
</dbReference>
<comment type="caution">
    <text evidence="4">The sequence shown here is derived from an EMBL/GenBank/DDBJ whole genome shotgun (WGS) entry which is preliminary data.</text>
</comment>
<evidence type="ECO:0000256" key="2">
    <source>
        <dbReference type="SAM" id="Phobius"/>
    </source>
</evidence>